<protein>
    <submittedName>
        <fullName evidence="1">Truncated antigen presenting cell lectin-like receptor A1</fullName>
    </submittedName>
</protein>
<organism evidence="1">
    <name type="scientific">Rattus norvegicus</name>
    <name type="common">Rat</name>
    <dbReference type="NCBI Taxonomy" id="10116"/>
    <lineage>
        <taxon>Eukaryota</taxon>
        <taxon>Metazoa</taxon>
        <taxon>Chordata</taxon>
        <taxon>Craniata</taxon>
        <taxon>Vertebrata</taxon>
        <taxon>Euteleostomi</taxon>
        <taxon>Mammalia</taxon>
        <taxon>Eutheria</taxon>
        <taxon>Euarchontoglires</taxon>
        <taxon>Glires</taxon>
        <taxon>Rodentia</taxon>
        <taxon>Myomorpha</taxon>
        <taxon>Muroidea</taxon>
        <taxon>Muridae</taxon>
        <taxon>Murinae</taxon>
        <taxon>Rattus</taxon>
    </lineage>
</organism>
<dbReference type="AlphaFoldDB" id="Q2TUL5"/>
<dbReference type="GO" id="GO:0030246">
    <property type="term" value="F:carbohydrate binding"/>
    <property type="evidence" value="ECO:0007669"/>
    <property type="project" value="UniProtKB-KW"/>
</dbReference>
<accession>Q2TUL5</accession>
<evidence type="ECO:0000313" key="1">
    <source>
        <dbReference type="EMBL" id="AAS76662.1"/>
    </source>
</evidence>
<name>Q2TUL5_RAT</name>
<reference evidence="1" key="1">
    <citation type="submission" date="2003-12" db="EMBL/GenBank/DDBJ databases">
        <title>Genes encoding lectin-like receptors associate with arthritis in the rat.</title>
        <authorList>
            <person name="Flornes L.M."/>
            <person name="Dissen E."/>
            <person name="Fossum S."/>
        </authorList>
    </citation>
    <scope>NUCLEOTIDE SEQUENCE</scope>
    <source>
        <strain evidence="1">DA</strain>
    </source>
</reference>
<sequence length="19" mass="2263">MMQEKLPQGKGGCWTLRLW</sequence>
<keyword evidence="1" id="KW-0430">Lectin</keyword>
<proteinExistence type="evidence at transcript level"/>
<gene>
    <name evidence="1" type="primary">Aplra1</name>
</gene>
<keyword evidence="1" id="KW-0675">Receptor</keyword>
<dbReference type="EMBL" id="AY494066">
    <property type="protein sequence ID" value="AAS76662.1"/>
    <property type="molecule type" value="mRNA"/>
</dbReference>